<keyword evidence="5" id="KW-1185">Reference proteome</keyword>
<feature type="region of interest" description="Disordered" evidence="2">
    <location>
        <begin position="192"/>
        <end position="308"/>
    </location>
</feature>
<comment type="caution">
    <text evidence="4">The sequence shown here is derived from an EMBL/GenBank/DDBJ whole genome shotgun (WGS) entry which is preliminary data.</text>
</comment>
<dbReference type="Proteomes" id="UP000245699">
    <property type="component" value="Unassembled WGS sequence"/>
</dbReference>
<dbReference type="STRING" id="61424.A0A2T9YU99"/>
<feature type="compositionally biased region" description="Low complexity" evidence="2">
    <location>
        <begin position="15"/>
        <end position="36"/>
    </location>
</feature>
<feature type="compositionally biased region" description="Basic and acidic residues" evidence="2">
    <location>
        <begin position="123"/>
        <end position="134"/>
    </location>
</feature>
<dbReference type="InterPro" id="IPR009269">
    <property type="entry name" value="NKAP_C"/>
</dbReference>
<dbReference type="GO" id="GO:0005634">
    <property type="term" value="C:nucleus"/>
    <property type="evidence" value="ECO:0007669"/>
    <property type="project" value="TreeGrafter"/>
</dbReference>
<dbReference type="AlphaFoldDB" id="A0A2T9YU99"/>
<dbReference type="Pfam" id="PF06047">
    <property type="entry name" value="Nkap_C"/>
    <property type="match status" value="1"/>
</dbReference>
<feature type="compositionally biased region" description="Basic residues" evidence="2">
    <location>
        <begin position="215"/>
        <end position="248"/>
    </location>
</feature>
<evidence type="ECO:0000313" key="4">
    <source>
        <dbReference type="EMBL" id="PVU95901.1"/>
    </source>
</evidence>
<accession>A0A2T9YU99</accession>
<protein>
    <recommendedName>
        <fullName evidence="3">NF-kappa-B-activating protein C-terminal domain-containing protein</fullName>
    </recommendedName>
</protein>
<dbReference type="EMBL" id="MBFT01000164">
    <property type="protein sequence ID" value="PVU95901.1"/>
    <property type="molecule type" value="Genomic_DNA"/>
</dbReference>
<evidence type="ECO:0000256" key="1">
    <source>
        <dbReference type="ARBA" id="ARBA00009313"/>
    </source>
</evidence>
<evidence type="ECO:0000259" key="3">
    <source>
        <dbReference type="Pfam" id="PF06047"/>
    </source>
</evidence>
<dbReference type="InterPro" id="IPR040466">
    <property type="entry name" value="NKAP"/>
</dbReference>
<feature type="compositionally biased region" description="Polar residues" evidence="2">
    <location>
        <begin position="294"/>
        <end position="308"/>
    </location>
</feature>
<dbReference type="PANTHER" id="PTHR13087:SF0">
    <property type="entry name" value="NFKB ACTIVATING PROTEIN LIKE"/>
    <property type="match status" value="1"/>
</dbReference>
<dbReference type="GO" id="GO:0003682">
    <property type="term" value="F:chromatin binding"/>
    <property type="evidence" value="ECO:0007669"/>
    <property type="project" value="InterPro"/>
</dbReference>
<feature type="compositionally biased region" description="Basic residues" evidence="2">
    <location>
        <begin position="64"/>
        <end position="81"/>
    </location>
</feature>
<feature type="region of interest" description="Disordered" evidence="2">
    <location>
        <begin position="1"/>
        <end position="149"/>
    </location>
</feature>
<name>A0A2T9YU99_9FUNG</name>
<evidence type="ECO:0000313" key="5">
    <source>
        <dbReference type="Proteomes" id="UP000245699"/>
    </source>
</evidence>
<feature type="compositionally biased region" description="Polar residues" evidence="2">
    <location>
        <begin position="267"/>
        <end position="278"/>
    </location>
</feature>
<comment type="similarity">
    <text evidence="1">Belongs to the NKAP family.</text>
</comment>
<proteinExistence type="inferred from homology"/>
<organism evidence="4 5">
    <name type="scientific">Furculomyces boomerangus</name>
    <dbReference type="NCBI Taxonomy" id="61424"/>
    <lineage>
        <taxon>Eukaryota</taxon>
        <taxon>Fungi</taxon>
        <taxon>Fungi incertae sedis</taxon>
        <taxon>Zoopagomycota</taxon>
        <taxon>Kickxellomycotina</taxon>
        <taxon>Harpellomycetes</taxon>
        <taxon>Harpellales</taxon>
        <taxon>Harpellaceae</taxon>
        <taxon>Furculomyces</taxon>
    </lineage>
</organism>
<feature type="compositionally biased region" description="Low complexity" evidence="2">
    <location>
        <begin position="202"/>
        <end position="214"/>
    </location>
</feature>
<feature type="compositionally biased region" description="Basic and acidic residues" evidence="2">
    <location>
        <begin position="101"/>
        <end position="113"/>
    </location>
</feature>
<dbReference type="PANTHER" id="PTHR13087">
    <property type="entry name" value="NF-KAPPA B ACTIVATING PROTEIN"/>
    <property type="match status" value="1"/>
</dbReference>
<dbReference type="OrthoDB" id="273141at2759"/>
<feature type="domain" description="NF-kappa-B-activating protein C-terminal" evidence="3">
    <location>
        <begin position="337"/>
        <end position="436"/>
    </location>
</feature>
<reference evidence="4 5" key="1">
    <citation type="journal article" date="2018" name="MBio">
        <title>Comparative Genomics Reveals the Core Gene Toolbox for the Fungus-Insect Symbiosis.</title>
        <authorList>
            <person name="Wang Y."/>
            <person name="Stata M."/>
            <person name="Wang W."/>
            <person name="Stajich J.E."/>
            <person name="White M.M."/>
            <person name="Moncalvo J.M."/>
        </authorList>
    </citation>
    <scope>NUCLEOTIDE SEQUENCE [LARGE SCALE GENOMIC DNA]</scope>
    <source>
        <strain evidence="4 5">AUS-77-4</strain>
    </source>
</reference>
<sequence>MQTQDTLHNKEKLLKASLLSSISKNKNRSPSPTKKSYPSKDSRSSPSRKHPQRDYSPPEYSYRSSRKRSTSRSNRHHRSRYSSRSTSRSNRHRKSRYSSRSPDRTNRQTKHSDYPSQSSYSKRKPENRSPDAPRSRGNHKGSRYNNQSLEYLEYRRNLRNSTDVFIWAKSPSWSEEEKDLKNETTILLQLENKLSGKSTQKNNDYSSDDSSSSNHKTRKSRHSRSKRKHRSKKHRSPSSSHSPKRNKSKKSESDAEDLMWVEKSHSKNTTSDIQNQPQVYAESRNVQPDEETKNVNNENQYGSDSYTENNDTIVNRNEDVEIGPALPTTFDTQLDLKKYGGSLLPGEGSAMAAYVQSGKRIPRRGEIGLTGDEISQFENAGYVMSGSRHHRMNAVRLRKENQIITAEEKRQLLIFNTEEREKKERKIVTEFREMMMSKFDSQKK</sequence>
<dbReference type="GO" id="GO:0010468">
    <property type="term" value="P:regulation of gene expression"/>
    <property type="evidence" value="ECO:0007669"/>
    <property type="project" value="TreeGrafter"/>
</dbReference>
<gene>
    <name evidence="4" type="ORF">BB559_002564</name>
</gene>
<evidence type="ECO:0000256" key="2">
    <source>
        <dbReference type="SAM" id="MobiDB-lite"/>
    </source>
</evidence>